<proteinExistence type="predicted"/>
<accession>A0A835D3Z3</accession>
<gene>
    <name evidence="2" type="ORF">HHK36_027912</name>
</gene>
<dbReference type="OrthoDB" id="1432999at2759"/>
<dbReference type="AlphaFoldDB" id="A0A835D3Z3"/>
<dbReference type="Proteomes" id="UP000655225">
    <property type="component" value="Unassembled WGS sequence"/>
</dbReference>
<reference evidence="2 3" key="1">
    <citation type="submission" date="2020-04" db="EMBL/GenBank/DDBJ databases">
        <title>Plant Genome Project.</title>
        <authorList>
            <person name="Zhang R.-G."/>
        </authorList>
    </citation>
    <scope>NUCLEOTIDE SEQUENCE [LARGE SCALE GENOMIC DNA]</scope>
    <source>
        <strain evidence="2">YNK0</strain>
        <tissue evidence="2">Leaf</tissue>
    </source>
</reference>
<evidence type="ECO:0000313" key="3">
    <source>
        <dbReference type="Proteomes" id="UP000655225"/>
    </source>
</evidence>
<evidence type="ECO:0000313" key="2">
    <source>
        <dbReference type="EMBL" id="KAF8380426.1"/>
    </source>
</evidence>
<comment type="caution">
    <text evidence="2">The sequence shown here is derived from an EMBL/GenBank/DDBJ whole genome shotgun (WGS) entry which is preliminary data.</text>
</comment>
<protein>
    <submittedName>
        <fullName evidence="2">Uncharacterized protein</fullName>
    </submittedName>
</protein>
<organism evidence="2 3">
    <name type="scientific">Tetracentron sinense</name>
    <name type="common">Spur-leaf</name>
    <dbReference type="NCBI Taxonomy" id="13715"/>
    <lineage>
        <taxon>Eukaryota</taxon>
        <taxon>Viridiplantae</taxon>
        <taxon>Streptophyta</taxon>
        <taxon>Embryophyta</taxon>
        <taxon>Tracheophyta</taxon>
        <taxon>Spermatophyta</taxon>
        <taxon>Magnoliopsida</taxon>
        <taxon>Trochodendrales</taxon>
        <taxon>Trochodendraceae</taxon>
        <taxon>Tetracentron</taxon>
    </lineage>
</organism>
<sequence>METVLSTSFWKGVIYAMKITAPLVRVLRLVDGEKRPPMGYIYEAMDKAKEAIKEALGGQRNVRRYKLVWDIVDKRWNAQLHQPLHAAGYYLNPEFFYKNRQIGSCEEVMSGLYDVIERLVPELEIQEKIKRFKSRNSLDPITLRDIDDCNEWFMGSMQEQLVHENDDLTWNQVAEASGANERCERPTRSRSQRDVDDEPLFESDETDGEEQYIEEADNDSDVGDDEIEDEALLHSLLDEDDE</sequence>
<keyword evidence="3" id="KW-1185">Reference proteome</keyword>
<dbReference type="OMA" id="QRYNIRN"/>
<feature type="compositionally biased region" description="Basic and acidic residues" evidence="1">
    <location>
        <begin position="181"/>
        <end position="194"/>
    </location>
</feature>
<dbReference type="InterPro" id="IPR012337">
    <property type="entry name" value="RNaseH-like_sf"/>
</dbReference>
<name>A0A835D3Z3_TETSI</name>
<feature type="compositionally biased region" description="Acidic residues" evidence="1">
    <location>
        <begin position="195"/>
        <end position="225"/>
    </location>
</feature>
<feature type="region of interest" description="Disordered" evidence="1">
    <location>
        <begin position="177"/>
        <end position="225"/>
    </location>
</feature>
<dbReference type="SUPFAM" id="SSF53098">
    <property type="entry name" value="Ribonuclease H-like"/>
    <property type="match status" value="1"/>
</dbReference>
<evidence type="ECO:0000256" key="1">
    <source>
        <dbReference type="SAM" id="MobiDB-lite"/>
    </source>
</evidence>
<dbReference type="EMBL" id="JABCRI010000021">
    <property type="protein sequence ID" value="KAF8380426.1"/>
    <property type="molecule type" value="Genomic_DNA"/>
</dbReference>